<dbReference type="InterPro" id="IPR039554">
    <property type="entry name" value="HigA2-like_HTH"/>
</dbReference>
<dbReference type="EMBL" id="CP061800">
    <property type="protein sequence ID" value="QTA86146.1"/>
    <property type="molecule type" value="Genomic_DNA"/>
</dbReference>
<name>A0A975BIM1_9BACT</name>
<sequence>MIRFEKGSDNIFKYLGLKNPDERLAKAKTASMIYDIIEDRKLTRKEAGHILGITLTEISDIINGRLDDFSMEQMFSFLRALDQDIDIIVRPKEQNKARLSLSYAGPRPCAGI</sequence>
<dbReference type="RefSeq" id="WP_207681905.1">
    <property type="nucleotide sequence ID" value="NZ_CP061800.1"/>
</dbReference>
<evidence type="ECO:0000259" key="1">
    <source>
        <dbReference type="PROSITE" id="PS50943"/>
    </source>
</evidence>
<protein>
    <submittedName>
        <fullName evidence="2">HTH domain-containing protein, Cro/C1-type</fullName>
    </submittedName>
</protein>
<organism evidence="2 3">
    <name type="scientific">Desulfonema magnum</name>
    <dbReference type="NCBI Taxonomy" id="45655"/>
    <lineage>
        <taxon>Bacteria</taxon>
        <taxon>Pseudomonadati</taxon>
        <taxon>Thermodesulfobacteriota</taxon>
        <taxon>Desulfobacteria</taxon>
        <taxon>Desulfobacterales</taxon>
        <taxon>Desulfococcaceae</taxon>
        <taxon>Desulfonema</taxon>
    </lineage>
</organism>
<keyword evidence="3" id="KW-1185">Reference proteome</keyword>
<accession>A0A975BIM1</accession>
<dbReference type="KEGG" id="dmm:dnm_021670"/>
<dbReference type="SUPFAM" id="SSF47413">
    <property type="entry name" value="lambda repressor-like DNA-binding domains"/>
    <property type="match status" value="1"/>
</dbReference>
<dbReference type="InterPro" id="IPR010982">
    <property type="entry name" value="Lambda_DNA-bd_dom_sf"/>
</dbReference>
<dbReference type="GO" id="GO:0003677">
    <property type="term" value="F:DNA binding"/>
    <property type="evidence" value="ECO:0007669"/>
    <property type="project" value="InterPro"/>
</dbReference>
<dbReference type="Pfam" id="PF13744">
    <property type="entry name" value="HTH_37"/>
    <property type="match status" value="1"/>
</dbReference>
<dbReference type="PROSITE" id="PS50943">
    <property type="entry name" value="HTH_CROC1"/>
    <property type="match status" value="1"/>
</dbReference>
<evidence type="ECO:0000313" key="2">
    <source>
        <dbReference type="EMBL" id="QTA86146.1"/>
    </source>
</evidence>
<dbReference type="SMART" id="SM00530">
    <property type="entry name" value="HTH_XRE"/>
    <property type="match status" value="1"/>
</dbReference>
<dbReference type="AlphaFoldDB" id="A0A975BIM1"/>
<dbReference type="Gene3D" id="1.10.260.40">
    <property type="entry name" value="lambda repressor-like DNA-binding domains"/>
    <property type="match status" value="1"/>
</dbReference>
<dbReference type="Proteomes" id="UP000663722">
    <property type="component" value="Chromosome"/>
</dbReference>
<evidence type="ECO:0000313" key="3">
    <source>
        <dbReference type="Proteomes" id="UP000663722"/>
    </source>
</evidence>
<feature type="domain" description="HTH cro/C1-type" evidence="1">
    <location>
        <begin position="33"/>
        <end position="88"/>
    </location>
</feature>
<gene>
    <name evidence="2" type="ORF">dnm_021670</name>
</gene>
<dbReference type="InterPro" id="IPR001387">
    <property type="entry name" value="Cro/C1-type_HTH"/>
</dbReference>
<dbReference type="CDD" id="cd00093">
    <property type="entry name" value="HTH_XRE"/>
    <property type="match status" value="1"/>
</dbReference>
<proteinExistence type="predicted"/>
<reference evidence="2" key="1">
    <citation type="journal article" date="2021" name="Microb. Physiol.">
        <title>Proteogenomic Insights into the Physiology of Marine, Sulfate-Reducing, Filamentous Desulfonema limicola and Desulfonema magnum.</title>
        <authorList>
            <person name="Schnaars V."/>
            <person name="Wohlbrand L."/>
            <person name="Scheve S."/>
            <person name="Hinrichs C."/>
            <person name="Reinhardt R."/>
            <person name="Rabus R."/>
        </authorList>
    </citation>
    <scope>NUCLEOTIDE SEQUENCE</scope>
    <source>
        <strain evidence="2">4be13</strain>
    </source>
</reference>